<comment type="caution">
    <text evidence="1">The sequence shown here is derived from an EMBL/GenBank/DDBJ whole genome shotgun (WGS) entry which is preliminary data.</text>
</comment>
<accession>A0ACB8BMV4</accession>
<organism evidence="1 2">
    <name type="scientific">Leucogyrophana mollusca</name>
    <dbReference type="NCBI Taxonomy" id="85980"/>
    <lineage>
        <taxon>Eukaryota</taxon>
        <taxon>Fungi</taxon>
        <taxon>Dikarya</taxon>
        <taxon>Basidiomycota</taxon>
        <taxon>Agaricomycotina</taxon>
        <taxon>Agaricomycetes</taxon>
        <taxon>Agaricomycetidae</taxon>
        <taxon>Boletales</taxon>
        <taxon>Boletales incertae sedis</taxon>
        <taxon>Leucogyrophana</taxon>
    </lineage>
</organism>
<sequence>MNGPSLDDVSLVAPSFLPDRLGTKNLSDRHSFQDKQNTAPQQECDVEKNPAIPEFPEGGLRAWSVVFGAACLSFATFGWINSYGVFQAYYQENTFKSKSTSSIAWVGSIQYALVFVPAIFTGRILDLGYYNAPLAANSVFYIVSLFLVAECKSYWQVVLCQGVANGLFAGMLFSGTPAVVTHWFNKRRSLAFGVFAVGSSLGGTVMPIVIQRLLVTLSFQWTIRTVAFILSVPVLLGNLLVRPRLPPTNAKGGIFNFAIFLNPAYALCTVIGYDLIYLGMFVPLTYLDVSGQAAGLSPNFTYYLIAIANCASLIGRVSSGFLADKIGALNTMIPFTLVGALMCYVWPFAAAHVTQLVIVSIIYGCAMGAYVSLIPSAPAKMGGMNDAGRRIGMAISWTAVGAVGGTPLAGAIRTASDGFHDVGLYAGSIITLGCLVLLLSRRLALGGWKGKF</sequence>
<proteinExistence type="predicted"/>
<dbReference type="Proteomes" id="UP000790709">
    <property type="component" value="Unassembled WGS sequence"/>
</dbReference>
<gene>
    <name evidence="1" type="ORF">BV22DRAFT_1008835</name>
</gene>
<name>A0ACB8BMV4_9AGAM</name>
<keyword evidence="2" id="KW-1185">Reference proteome</keyword>
<evidence type="ECO:0000313" key="1">
    <source>
        <dbReference type="EMBL" id="KAH7926538.1"/>
    </source>
</evidence>
<protein>
    <submittedName>
        <fullName evidence="1">MFS general substrate transporter</fullName>
    </submittedName>
</protein>
<reference evidence="1" key="1">
    <citation type="journal article" date="2021" name="New Phytol.">
        <title>Evolutionary innovations through gain and loss of genes in the ectomycorrhizal Boletales.</title>
        <authorList>
            <person name="Wu G."/>
            <person name="Miyauchi S."/>
            <person name="Morin E."/>
            <person name="Kuo A."/>
            <person name="Drula E."/>
            <person name="Varga T."/>
            <person name="Kohler A."/>
            <person name="Feng B."/>
            <person name="Cao Y."/>
            <person name="Lipzen A."/>
            <person name="Daum C."/>
            <person name="Hundley H."/>
            <person name="Pangilinan J."/>
            <person name="Johnson J."/>
            <person name="Barry K."/>
            <person name="LaButti K."/>
            <person name="Ng V."/>
            <person name="Ahrendt S."/>
            <person name="Min B."/>
            <person name="Choi I.G."/>
            <person name="Park H."/>
            <person name="Plett J.M."/>
            <person name="Magnuson J."/>
            <person name="Spatafora J.W."/>
            <person name="Nagy L.G."/>
            <person name="Henrissat B."/>
            <person name="Grigoriev I.V."/>
            <person name="Yang Z.L."/>
            <person name="Xu J."/>
            <person name="Martin F.M."/>
        </authorList>
    </citation>
    <scope>NUCLEOTIDE SEQUENCE</scope>
    <source>
        <strain evidence="1">KUC20120723A-06</strain>
    </source>
</reference>
<evidence type="ECO:0000313" key="2">
    <source>
        <dbReference type="Proteomes" id="UP000790709"/>
    </source>
</evidence>
<dbReference type="EMBL" id="MU266381">
    <property type="protein sequence ID" value="KAH7926538.1"/>
    <property type="molecule type" value="Genomic_DNA"/>
</dbReference>